<keyword evidence="3 9" id="KW-1134">Transmembrane beta strand</keyword>
<keyword evidence="4 9" id="KW-0812">Transmembrane</keyword>
<evidence type="ECO:0000256" key="3">
    <source>
        <dbReference type="ARBA" id="ARBA00022452"/>
    </source>
</evidence>
<dbReference type="NCBIfam" id="TIGR04056">
    <property type="entry name" value="OMP_RagA_SusC"/>
    <property type="match status" value="1"/>
</dbReference>
<dbReference type="InterPro" id="IPR023997">
    <property type="entry name" value="TonB-dep_OMP_SusC/RagA_CS"/>
</dbReference>
<dbReference type="InterPro" id="IPR010916">
    <property type="entry name" value="TonB_box_CS"/>
</dbReference>
<feature type="signal peptide" evidence="11">
    <location>
        <begin position="1"/>
        <end position="28"/>
    </location>
</feature>
<evidence type="ECO:0000256" key="10">
    <source>
        <dbReference type="RuleBase" id="RU003357"/>
    </source>
</evidence>
<reference evidence="14 15" key="1">
    <citation type="submission" date="2019-08" db="EMBL/GenBank/DDBJ databases">
        <title>In-depth cultivation of the pig gut microbiome towards novel bacterial diversity and tailored functional studies.</title>
        <authorList>
            <person name="Wylensek D."/>
            <person name="Hitch T.C.A."/>
            <person name="Clavel T."/>
        </authorList>
    </citation>
    <scope>NUCLEOTIDE SEQUENCE [LARGE SCALE GENOMIC DNA]</scope>
    <source>
        <strain evidence="14 15">Oil-RF-744-WCA-WT-10</strain>
    </source>
</reference>
<dbReference type="InterPro" id="IPR000531">
    <property type="entry name" value="Beta-barrel_TonB"/>
</dbReference>
<name>A0A6L5XFY3_9BACT</name>
<evidence type="ECO:0000313" key="15">
    <source>
        <dbReference type="Proteomes" id="UP000483362"/>
    </source>
</evidence>
<gene>
    <name evidence="14" type="ORF">FYJ29_11690</name>
</gene>
<dbReference type="Gene3D" id="2.60.40.1120">
    <property type="entry name" value="Carboxypeptidase-like, regulatory domain"/>
    <property type="match status" value="1"/>
</dbReference>
<dbReference type="EMBL" id="VULT01000021">
    <property type="protein sequence ID" value="MSS18415.1"/>
    <property type="molecule type" value="Genomic_DNA"/>
</dbReference>
<keyword evidence="6 10" id="KW-0798">TonB box</keyword>
<keyword evidence="8 9" id="KW-0998">Cell outer membrane</keyword>
<dbReference type="Pfam" id="PF13715">
    <property type="entry name" value="CarbopepD_reg_2"/>
    <property type="match status" value="1"/>
</dbReference>
<feature type="domain" description="TonB-dependent receptor-like beta-barrel" evidence="12">
    <location>
        <begin position="400"/>
        <end position="917"/>
    </location>
</feature>
<dbReference type="Gene3D" id="2.40.170.20">
    <property type="entry name" value="TonB-dependent receptor, beta-barrel domain"/>
    <property type="match status" value="1"/>
</dbReference>
<evidence type="ECO:0000313" key="14">
    <source>
        <dbReference type="EMBL" id="MSS18415.1"/>
    </source>
</evidence>
<dbReference type="AlphaFoldDB" id="A0A6L5XFY3"/>
<feature type="chain" id="PRO_5026719963" evidence="11">
    <location>
        <begin position="29"/>
        <end position="1037"/>
    </location>
</feature>
<comment type="subcellular location">
    <subcellularLocation>
        <location evidence="1 9">Cell outer membrane</location>
        <topology evidence="1 9">Multi-pass membrane protein</topology>
    </subcellularLocation>
</comment>
<dbReference type="InterPro" id="IPR039426">
    <property type="entry name" value="TonB-dep_rcpt-like"/>
</dbReference>
<accession>A0A6L5XFY3</accession>
<evidence type="ECO:0000256" key="6">
    <source>
        <dbReference type="ARBA" id="ARBA00023077"/>
    </source>
</evidence>
<keyword evidence="2 9" id="KW-0813">Transport</keyword>
<dbReference type="InterPro" id="IPR037066">
    <property type="entry name" value="Plug_dom_sf"/>
</dbReference>
<comment type="similarity">
    <text evidence="9 10">Belongs to the TonB-dependent receptor family.</text>
</comment>
<dbReference type="SUPFAM" id="SSF56935">
    <property type="entry name" value="Porins"/>
    <property type="match status" value="1"/>
</dbReference>
<dbReference type="InterPro" id="IPR012910">
    <property type="entry name" value="Plug_dom"/>
</dbReference>
<evidence type="ECO:0000256" key="11">
    <source>
        <dbReference type="SAM" id="SignalP"/>
    </source>
</evidence>
<organism evidence="14 15">
    <name type="scientific">Sodaliphilus pleomorphus</name>
    <dbReference type="NCBI Taxonomy" id="2606626"/>
    <lineage>
        <taxon>Bacteria</taxon>
        <taxon>Pseudomonadati</taxon>
        <taxon>Bacteroidota</taxon>
        <taxon>Bacteroidia</taxon>
        <taxon>Bacteroidales</taxon>
        <taxon>Muribaculaceae</taxon>
        <taxon>Sodaliphilus</taxon>
    </lineage>
</organism>
<keyword evidence="7 9" id="KW-0472">Membrane</keyword>
<dbReference type="InterPro" id="IPR036942">
    <property type="entry name" value="Beta-barrel_TonB_sf"/>
</dbReference>
<feature type="domain" description="TonB-dependent receptor plug" evidence="13">
    <location>
        <begin position="120"/>
        <end position="235"/>
    </location>
</feature>
<evidence type="ECO:0000259" key="13">
    <source>
        <dbReference type="Pfam" id="PF07715"/>
    </source>
</evidence>
<proteinExistence type="inferred from homology"/>
<dbReference type="Pfam" id="PF00593">
    <property type="entry name" value="TonB_dep_Rec_b-barrel"/>
    <property type="match status" value="1"/>
</dbReference>
<dbReference type="InterPro" id="IPR008969">
    <property type="entry name" value="CarboxyPept-like_regulatory"/>
</dbReference>
<dbReference type="Proteomes" id="UP000483362">
    <property type="component" value="Unassembled WGS sequence"/>
</dbReference>
<evidence type="ECO:0000256" key="1">
    <source>
        <dbReference type="ARBA" id="ARBA00004571"/>
    </source>
</evidence>
<evidence type="ECO:0000256" key="7">
    <source>
        <dbReference type="ARBA" id="ARBA00023136"/>
    </source>
</evidence>
<evidence type="ECO:0000256" key="8">
    <source>
        <dbReference type="ARBA" id="ARBA00023237"/>
    </source>
</evidence>
<keyword evidence="14" id="KW-0675">Receptor</keyword>
<evidence type="ECO:0000256" key="4">
    <source>
        <dbReference type="ARBA" id="ARBA00022692"/>
    </source>
</evidence>
<dbReference type="PROSITE" id="PS00430">
    <property type="entry name" value="TONB_DEPENDENT_REC_1"/>
    <property type="match status" value="1"/>
</dbReference>
<sequence length="1037" mass="114346">MKKQVNIRIPLRVLALLMGLFLSIGAYAQITVNGNVKDAQGEPVIGASVRVVGNATQGVATDLDGNFTLSNVAQGAKLQISSVGYETLTVSAAPDLVITLNENTQSLNEVVVIGYGVAKKSDLTGSVTAIKPDTKNRGVVVNAQDLLAGKVAGVSVTSQGGTPGGKSTIRIRGGSSLNASNDPLVVIDGIPMDNNGIKGMSNGLSMVNPLDIESFNVLKDASATAIYGSRGSNGVIIITTKKGRRGQKPQVSYNGSVTMSVKRKTIDVMSGDEYRDYVKKVYDGSSLYDTAVGLLGTASTDWQDEILRTAWSTDHNLQVSGSVGKYLPYRVSLGYTGEQGIVKTSDFKRYTVSANLNPSLLNDHLVVNLNAKWMWGKNHYADGGAISNALRIDPTQPVSVASGFENFNNYFEWTSSNSDLGDSAWPVVTNTNAPRNPVAILELKNDRAHSHDFNGSADIDYKVHGFEDLRLHTTIGGDFSGGKQNTDVLPGCPQASYWGSYGWANGTKENLTWSEYLQYYKDFDDMNHFDIMAGHEWQHFWRKENSYYINKYPDNSALTATDDAGNVTPLAGTTHIVTLQNSGKGYRTENYLESYFGRMQYNYAERYFLTFTFRADGSSRFNWLKGFDNQQWGYFPSAALAWAINKESFLKNATALSDLKLRLGWGKTGQQEGISDYSYYANYAINTGVQGSFYDITGDGTMARPNAYNPALKWETTTTTNVGLDWGLWNQKLSGSIDWYYRKTTDLINYTSVAAMSNFRNQTYRNIGSMRNTGVEASISYKAINTADLRWNIDFNLTYNSNKITELVSTDPNFYVETGGISSGTGQYVQAHAVGHPMSSFYVYQQVYDQNGKTVEGQYVDRNGDGVISEADRYFYKSPNAPWRFGLATRLEYKNWDLGMSFRANLGNYVYNDAMATNRNVGTTSMMEQVSGNYLQNRPVYCIENGWTTNSTEGALSDYWVQNASFLKCDNITLGYSFANLFKCGNYQGIGGRFYVTASNVFTITKYKGIDPEVDGGIDNQVYPRPFSLIMGLSLSF</sequence>
<dbReference type="SUPFAM" id="SSF49464">
    <property type="entry name" value="Carboxypeptidase regulatory domain-like"/>
    <property type="match status" value="1"/>
</dbReference>
<dbReference type="InterPro" id="IPR023996">
    <property type="entry name" value="TonB-dep_OMP_SusC/RagA"/>
</dbReference>
<dbReference type="PROSITE" id="PS52016">
    <property type="entry name" value="TONB_DEPENDENT_REC_3"/>
    <property type="match status" value="1"/>
</dbReference>
<dbReference type="Pfam" id="PF07715">
    <property type="entry name" value="Plug"/>
    <property type="match status" value="1"/>
</dbReference>
<evidence type="ECO:0000259" key="12">
    <source>
        <dbReference type="Pfam" id="PF00593"/>
    </source>
</evidence>
<dbReference type="GO" id="GO:0009279">
    <property type="term" value="C:cell outer membrane"/>
    <property type="evidence" value="ECO:0007669"/>
    <property type="project" value="UniProtKB-SubCell"/>
</dbReference>
<dbReference type="RefSeq" id="WP_154327251.1">
    <property type="nucleotide sequence ID" value="NZ_CP045696.1"/>
</dbReference>
<dbReference type="Gene3D" id="2.170.130.10">
    <property type="entry name" value="TonB-dependent receptor, plug domain"/>
    <property type="match status" value="1"/>
</dbReference>
<protein>
    <submittedName>
        <fullName evidence="14">TonB-dependent receptor</fullName>
    </submittedName>
</protein>
<evidence type="ECO:0000256" key="2">
    <source>
        <dbReference type="ARBA" id="ARBA00022448"/>
    </source>
</evidence>
<keyword evidence="5 11" id="KW-0732">Signal</keyword>
<comment type="caution">
    <text evidence="14">The sequence shown here is derived from an EMBL/GenBank/DDBJ whole genome shotgun (WGS) entry which is preliminary data.</text>
</comment>
<evidence type="ECO:0000256" key="9">
    <source>
        <dbReference type="PROSITE-ProRule" id="PRU01360"/>
    </source>
</evidence>
<evidence type="ECO:0000256" key="5">
    <source>
        <dbReference type="ARBA" id="ARBA00022729"/>
    </source>
</evidence>
<keyword evidence="15" id="KW-1185">Reference proteome</keyword>
<dbReference type="NCBIfam" id="TIGR04057">
    <property type="entry name" value="SusC_RagA_signa"/>
    <property type="match status" value="1"/>
</dbReference>